<dbReference type="Proteomes" id="UP000807769">
    <property type="component" value="Unassembled WGS sequence"/>
</dbReference>
<organism evidence="1 2">
    <name type="scientific">Suillus subaureus</name>
    <dbReference type="NCBI Taxonomy" id="48587"/>
    <lineage>
        <taxon>Eukaryota</taxon>
        <taxon>Fungi</taxon>
        <taxon>Dikarya</taxon>
        <taxon>Basidiomycota</taxon>
        <taxon>Agaricomycotina</taxon>
        <taxon>Agaricomycetes</taxon>
        <taxon>Agaricomycetidae</taxon>
        <taxon>Boletales</taxon>
        <taxon>Suillineae</taxon>
        <taxon>Suillaceae</taxon>
        <taxon>Suillus</taxon>
    </lineage>
</organism>
<reference evidence="1" key="1">
    <citation type="journal article" date="2020" name="New Phytol.">
        <title>Comparative genomics reveals dynamic genome evolution in host specialist ectomycorrhizal fungi.</title>
        <authorList>
            <person name="Lofgren L.A."/>
            <person name="Nguyen N.H."/>
            <person name="Vilgalys R."/>
            <person name="Ruytinx J."/>
            <person name="Liao H.L."/>
            <person name="Branco S."/>
            <person name="Kuo A."/>
            <person name="LaButti K."/>
            <person name="Lipzen A."/>
            <person name="Andreopoulos W."/>
            <person name="Pangilinan J."/>
            <person name="Riley R."/>
            <person name="Hundley H."/>
            <person name="Na H."/>
            <person name="Barry K."/>
            <person name="Grigoriev I.V."/>
            <person name="Stajich J.E."/>
            <person name="Kennedy P.G."/>
        </authorList>
    </citation>
    <scope>NUCLEOTIDE SEQUENCE</scope>
    <source>
        <strain evidence="1">MN1</strain>
    </source>
</reference>
<dbReference type="GeneID" id="64626514"/>
<gene>
    <name evidence="1" type="ORF">BJ212DRAFT_1296744</name>
</gene>
<dbReference type="EMBL" id="JABBWG010000005">
    <property type="protein sequence ID" value="KAG1822781.1"/>
    <property type="molecule type" value="Genomic_DNA"/>
</dbReference>
<evidence type="ECO:0000313" key="2">
    <source>
        <dbReference type="Proteomes" id="UP000807769"/>
    </source>
</evidence>
<protein>
    <submittedName>
        <fullName evidence="1">Uncharacterized protein</fullName>
    </submittedName>
</protein>
<dbReference type="AlphaFoldDB" id="A0A9P7EIH0"/>
<dbReference type="RefSeq" id="XP_041197187.1">
    <property type="nucleotide sequence ID" value="XM_041332497.1"/>
</dbReference>
<evidence type="ECO:0000313" key="1">
    <source>
        <dbReference type="EMBL" id="KAG1822781.1"/>
    </source>
</evidence>
<proteinExistence type="predicted"/>
<name>A0A9P7EIH0_9AGAM</name>
<sequence>MKTGLNLGHEELLLAQFLPDQNIILEWPAVVLDKFGVIVLWYLPGAIDPAIQNDMIVMTLMMSGPLGWFLQAHPALKFHPKVSVTLRAMQRPAALIAAALRVMHPSIYWSSLTMKLGLGLWADNNQLEEMGNHLQEWVSVFTALAVMCNRHSPLHHDTLS</sequence>
<accession>A0A9P7EIH0</accession>
<keyword evidence="2" id="KW-1185">Reference proteome</keyword>
<dbReference type="OrthoDB" id="2691654at2759"/>
<comment type="caution">
    <text evidence="1">The sequence shown here is derived from an EMBL/GenBank/DDBJ whole genome shotgun (WGS) entry which is preliminary data.</text>
</comment>